<evidence type="ECO:0000256" key="4">
    <source>
        <dbReference type="ARBA" id="ARBA00023136"/>
    </source>
</evidence>
<name>A0A1E3BAA7_ASPCR</name>
<dbReference type="InterPro" id="IPR036259">
    <property type="entry name" value="MFS_trans_sf"/>
</dbReference>
<evidence type="ECO:0000256" key="5">
    <source>
        <dbReference type="SAM" id="MobiDB-lite"/>
    </source>
</evidence>
<accession>A0A1E3BAA7</accession>
<keyword evidence="2 6" id="KW-0812">Transmembrane</keyword>
<feature type="domain" description="Major facilitator superfamily (MFS) profile" evidence="7">
    <location>
        <begin position="86"/>
        <end position="581"/>
    </location>
</feature>
<dbReference type="PROSITE" id="PS50850">
    <property type="entry name" value="MFS"/>
    <property type="match status" value="1"/>
</dbReference>
<dbReference type="Proteomes" id="UP000094569">
    <property type="component" value="Unassembled WGS sequence"/>
</dbReference>
<dbReference type="Gene3D" id="1.20.1720.10">
    <property type="entry name" value="Multidrug resistance protein D"/>
    <property type="match status" value="1"/>
</dbReference>
<dbReference type="InterPro" id="IPR020846">
    <property type="entry name" value="MFS_dom"/>
</dbReference>
<gene>
    <name evidence="8" type="ORF">SI65_06596</name>
</gene>
<dbReference type="InterPro" id="IPR011701">
    <property type="entry name" value="MFS"/>
</dbReference>
<comment type="subcellular location">
    <subcellularLocation>
        <location evidence="1">Membrane</location>
        <topology evidence="1">Multi-pass membrane protein</topology>
    </subcellularLocation>
</comment>
<feature type="transmembrane region" description="Helical" evidence="6">
    <location>
        <begin position="122"/>
        <end position="140"/>
    </location>
</feature>
<evidence type="ECO:0000256" key="2">
    <source>
        <dbReference type="ARBA" id="ARBA00022692"/>
    </source>
</evidence>
<dbReference type="PANTHER" id="PTHR23501:SF149">
    <property type="entry name" value="MULTIDRUG TRANSPORTER, PUTATIVE (AFU_ORTHOLOGUE AFUA_5G10430)-RELATED"/>
    <property type="match status" value="1"/>
</dbReference>
<feature type="transmembrane region" description="Helical" evidence="6">
    <location>
        <begin position="498"/>
        <end position="517"/>
    </location>
</feature>
<sequence>MGVTPEITVYNDDKESGESKAHTRDTHLSVEEFSPTLEEGFRFRPSIRDEDVEDGSEDEDSEARHRRRLAKRQNAGWRPGVREWLVLICVSIVVMMDAFDATVVIPLVPYLSHAFARPLENILWLPAGYLLANAGGQMIFATLSEIFDYGSLMIAALLFATAGTGICGGSMDFPDLLAGRTVQGIGGGGVMAISLLIVMDTMPGSHWVRYIGWLSTVRVIGAILGPLLGGLFVDYVRFNWAFYFNFAFCALGLLVCPFAVHLGSKKGASLSKFKRMDWPGCILALTGVGLFLVGVCWGGTEYYWKDWETVMPITVGGVMIIALVFWEMLWATRPLFTLRALGLQDPRSTAIAYIGSFLHGFLIFCQLQYLVLYMTSVKYFSRSLAGIVSVVLTGQTLITIILLCQAGILKKFQSHWTIRIGWAITLISTGCFIILHKRTPMPGVIFMFFAAGTGHGFLISGYNAFFTEKGLQRQQEEDRGSNVSTTSLPILMYPLLRTWGMCVAVPVVGTVLLGQLIRQMKKNGLDTSNEFYIRLNEILLSEGGRDELEILDGVGFRLVWEVVTALAGVGGALSLFIKKSA</sequence>
<feature type="transmembrane region" description="Helical" evidence="6">
    <location>
        <begin position="350"/>
        <end position="372"/>
    </location>
</feature>
<dbReference type="VEuPathDB" id="FungiDB:SI65_06596"/>
<feature type="transmembrane region" description="Helical" evidence="6">
    <location>
        <begin position="152"/>
        <end position="171"/>
    </location>
</feature>
<dbReference type="Pfam" id="PF07690">
    <property type="entry name" value="MFS_1"/>
    <property type="match status" value="1"/>
</dbReference>
<evidence type="ECO:0000313" key="9">
    <source>
        <dbReference type="Proteomes" id="UP000094569"/>
    </source>
</evidence>
<feature type="region of interest" description="Disordered" evidence="5">
    <location>
        <begin position="1"/>
        <end position="29"/>
    </location>
</feature>
<dbReference type="SUPFAM" id="SSF103473">
    <property type="entry name" value="MFS general substrate transporter"/>
    <property type="match status" value="1"/>
</dbReference>
<comment type="caution">
    <text evidence="8">The sequence shown here is derived from an EMBL/GenBank/DDBJ whole genome shotgun (WGS) entry which is preliminary data.</text>
</comment>
<feature type="transmembrane region" description="Helical" evidence="6">
    <location>
        <begin position="441"/>
        <end position="465"/>
    </location>
</feature>
<feature type="transmembrane region" description="Helical" evidence="6">
    <location>
        <begin position="240"/>
        <end position="260"/>
    </location>
</feature>
<feature type="transmembrane region" description="Helical" evidence="6">
    <location>
        <begin position="281"/>
        <end position="304"/>
    </location>
</feature>
<dbReference type="OrthoDB" id="2351791at2759"/>
<evidence type="ECO:0000256" key="6">
    <source>
        <dbReference type="SAM" id="Phobius"/>
    </source>
</evidence>
<feature type="compositionally biased region" description="Basic and acidic residues" evidence="5">
    <location>
        <begin position="11"/>
        <end position="29"/>
    </location>
</feature>
<keyword evidence="3 6" id="KW-1133">Transmembrane helix</keyword>
<dbReference type="GO" id="GO:0022857">
    <property type="term" value="F:transmembrane transporter activity"/>
    <property type="evidence" value="ECO:0007669"/>
    <property type="project" value="InterPro"/>
</dbReference>
<feature type="transmembrane region" description="Helical" evidence="6">
    <location>
        <begin position="84"/>
        <end position="110"/>
    </location>
</feature>
<feature type="transmembrane region" description="Helical" evidence="6">
    <location>
        <begin position="310"/>
        <end position="329"/>
    </location>
</feature>
<organism evidence="8 9">
    <name type="scientific">Aspergillus cristatus</name>
    <name type="common">Chinese Fuzhuan brick tea-fermentation fungus</name>
    <name type="synonym">Eurotium cristatum</name>
    <dbReference type="NCBI Taxonomy" id="573508"/>
    <lineage>
        <taxon>Eukaryota</taxon>
        <taxon>Fungi</taxon>
        <taxon>Dikarya</taxon>
        <taxon>Ascomycota</taxon>
        <taxon>Pezizomycotina</taxon>
        <taxon>Eurotiomycetes</taxon>
        <taxon>Eurotiomycetidae</taxon>
        <taxon>Eurotiales</taxon>
        <taxon>Aspergillaceae</taxon>
        <taxon>Aspergillus</taxon>
        <taxon>Aspergillus subgen. Aspergillus</taxon>
    </lineage>
</organism>
<dbReference type="PANTHER" id="PTHR23501">
    <property type="entry name" value="MAJOR FACILITATOR SUPERFAMILY"/>
    <property type="match status" value="1"/>
</dbReference>
<dbReference type="STRING" id="573508.A0A1E3BAA7"/>
<dbReference type="GO" id="GO:0005886">
    <property type="term" value="C:plasma membrane"/>
    <property type="evidence" value="ECO:0007669"/>
    <property type="project" value="TreeGrafter"/>
</dbReference>
<proteinExistence type="predicted"/>
<keyword evidence="4 6" id="KW-0472">Membrane</keyword>
<protein>
    <recommendedName>
        <fullName evidence="7">Major facilitator superfamily (MFS) profile domain-containing protein</fullName>
    </recommendedName>
</protein>
<feature type="transmembrane region" description="Helical" evidence="6">
    <location>
        <begin position="558"/>
        <end position="577"/>
    </location>
</feature>
<evidence type="ECO:0000259" key="7">
    <source>
        <dbReference type="PROSITE" id="PS50850"/>
    </source>
</evidence>
<feature type="region of interest" description="Disordered" evidence="5">
    <location>
        <begin position="42"/>
        <end position="69"/>
    </location>
</feature>
<feature type="transmembrane region" description="Helical" evidence="6">
    <location>
        <begin position="210"/>
        <end position="228"/>
    </location>
</feature>
<evidence type="ECO:0000256" key="3">
    <source>
        <dbReference type="ARBA" id="ARBA00022989"/>
    </source>
</evidence>
<evidence type="ECO:0000256" key="1">
    <source>
        <dbReference type="ARBA" id="ARBA00004141"/>
    </source>
</evidence>
<feature type="transmembrane region" description="Helical" evidence="6">
    <location>
        <begin position="416"/>
        <end position="435"/>
    </location>
</feature>
<dbReference type="EMBL" id="JXNT01000007">
    <property type="protein sequence ID" value="ODM17808.1"/>
    <property type="molecule type" value="Genomic_DNA"/>
</dbReference>
<feature type="transmembrane region" description="Helical" evidence="6">
    <location>
        <begin position="384"/>
        <end position="404"/>
    </location>
</feature>
<feature type="transmembrane region" description="Helical" evidence="6">
    <location>
        <begin position="177"/>
        <end position="198"/>
    </location>
</feature>
<reference evidence="8 9" key="1">
    <citation type="journal article" date="2016" name="BMC Genomics">
        <title>Comparative genomic and transcriptomic analyses of the Fuzhuan brick tea-fermentation fungus Aspergillus cristatus.</title>
        <authorList>
            <person name="Ge Y."/>
            <person name="Wang Y."/>
            <person name="Liu Y."/>
            <person name="Tan Y."/>
            <person name="Ren X."/>
            <person name="Zhang X."/>
            <person name="Hyde K.D."/>
            <person name="Liu Y."/>
            <person name="Liu Z."/>
        </authorList>
    </citation>
    <scope>NUCLEOTIDE SEQUENCE [LARGE SCALE GENOMIC DNA]</scope>
    <source>
        <strain evidence="8 9">GZAAS20.1005</strain>
    </source>
</reference>
<evidence type="ECO:0000313" key="8">
    <source>
        <dbReference type="EMBL" id="ODM17808.1"/>
    </source>
</evidence>
<feature type="compositionally biased region" description="Acidic residues" evidence="5">
    <location>
        <begin position="50"/>
        <end position="61"/>
    </location>
</feature>
<keyword evidence="9" id="KW-1185">Reference proteome</keyword>
<dbReference type="AlphaFoldDB" id="A0A1E3BAA7"/>